<keyword evidence="2" id="KW-1185">Reference proteome</keyword>
<reference evidence="1" key="1">
    <citation type="submission" date="2023-07" db="EMBL/GenBank/DDBJ databases">
        <title>Black Yeasts Isolated from many extreme environments.</title>
        <authorList>
            <person name="Coleine C."/>
            <person name="Stajich J.E."/>
            <person name="Selbmann L."/>
        </authorList>
    </citation>
    <scope>NUCLEOTIDE SEQUENCE</scope>
    <source>
        <strain evidence="1">CCFEE 5714</strain>
    </source>
</reference>
<accession>A0ACC3N9W0</accession>
<comment type="caution">
    <text evidence="1">The sequence shown here is derived from an EMBL/GenBank/DDBJ whole genome shotgun (WGS) entry which is preliminary data.</text>
</comment>
<protein>
    <submittedName>
        <fullName evidence="1">Uncharacterized protein</fullName>
    </submittedName>
</protein>
<evidence type="ECO:0000313" key="1">
    <source>
        <dbReference type="EMBL" id="KAK3713172.1"/>
    </source>
</evidence>
<proteinExistence type="predicted"/>
<name>A0ACC3N9W0_9PEZI</name>
<organism evidence="1 2">
    <name type="scientific">Vermiconidia calcicola</name>
    <dbReference type="NCBI Taxonomy" id="1690605"/>
    <lineage>
        <taxon>Eukaryota</taxon>
        <taxon>Fungi</taxon>
        <taxon>Dikarya</taxon>
        <taxon>Ascomycota</taxon>
        <taxon>Pezizomycotina</taxon>
        <taxon>Dothideomycetes</taxon>
        <taxon>Dothideomycetidae</taxon>
        <taxon>Mycosphaerellales</taxon>
        <taxon>Extremaceae</taxon>
        <taxon>Vermiconidia</taxon>
    </lineage>
</organism>
<gene>
    <name evidence="1" type="ORF">LTR37_008605</name>
</gene>
<dbReference type="Proteomes" id="UP001281147">
    <property type="component" value="Unassembled WGS sequence"/>
</dbReference>
<evidence type="ECO:0000313" key="2">
    <source>
        <dbReference type="Proteomes" id="UP001281147"/>
    </source>
</evidence>
<dbReference type="EMBL" id="JAUTXU010000064">
    <property type="protein sequence ID" value="KAK3713172.1"/>
    <property type="molecule type" value="Genomic_DNA"/>
</dbReference>
<sequence length="577" mass="65006">MADIETKPFLSGEVPVTAETAGITNGAHPEVHEFTKDIPAGSQESIKCDVLVVGAGFSGMTAIHRIRKLGLSVKCFESGGDFGGVWYWNRYPGARVDSEAPFYQLNIPEVYRTWHFKKRFSDHVELREYMAHIDKTLELRKDTTFNARVVDGTWDKEKKVWNIKTLQGHTAQAKYLLSATGLLHRTYTPDFPGLKDYKGELYHSGAWPEDFDPKGKRIGLIGAGATAVQITQELGKTANELTVLLRRPSYCLRMGQRDWTEEEQRAWRTFYPALFKSGRDSAAGFPTARSQTSLFDVSEAERETFWDEIWKRGAFNFALNNYYDIALDPKANKVAYDFWRRKVCERLTDPEKQKIMAPETAPYYFGTKRSPLEQDYYEVLNQSNVHIHDLSAVPLKSFHEKGLLMADGTLHEFDAVVLATGFDSYTGSLTQMGIKSKDGVDLKDVWADGITTYLGLTASGFPNMFMAYTPQAPTALSNGPTIIEAQVETIVDMIAKLEAEKAESIEAQRAAEVEWKETLDAMSKYTLIPYTDSWWNGANIPGKKAENMIYVGGINMYEAQCREKMDGWKGFDVVTAA</sequence>